<dbReference type="PANTHER" id="PTHR30348:SF4">
    <property type="entry name" value="DUF72 DOMAIN-CONTAINING PROTEIN"/>
    <property type="match status" value="1"/>
</dbReference>
<gene>
    <name evidence="1" type="ORF">VP395_10070</name>
</gene>
<sequence length="297" mass="34999">MKFGSVKNPEQIDFTLPKDHPDTARVLSKFKDDSIPEIYVGCAKWNKADLKGFYPKGTKDELAYYSRQFNSIELNATFYRIFPAEQFASWYDKTPENFKFFPKLNQEISHWKRLQETKEVVDHYLYNASNLKEKLGTVFLQMNDNFAPKDFIRVVKFVEDWPKEIPLAMEFRHTNWYNDASISNDLFQLLEANNISNILVDSAGRRDIMHMRLTNATAFVRYVGANHASDYGRLDDWIERLKVWKQQGIKEIDFFIHQNIEKESPLLSAYFIKKLNRELGYNLVIPNNNKNVQQTLL</sequence>
<protein>
    <submittedName>
        <fullName evidence="1">DUF72 domain-containing protein</fullName>
    </submittedName>
</protein>
<dbReference type="Proteomes" id="UP001416393">
    <property type="component" value="Unassembled WGS sequence"/>
</dbReference>
<proteinExistence type="predicted"/>
<dbReference type="EMBL" id="JAZHYP010000004">
    <property type="protein sequence ID" value="MEN3324074.1"/>
    <property type="molecule type" value="Genomic_DNA"/>
</dbReference>
<comment type="caution">
    <text evidence="1">The sequence shown here is derived from an EMBL/GenBank/DDBJ whole genome shotgun (WGS) entry which is preliminary data.</text>
</comment>
<keyword evidence="2" id="KW-1185">Reference proteome</keyword>
<dbReference type="InterPro" id="IPR036520">
    <property type="entry name" value="UPF0759_sf"/>
</dbReference>
<evidence type="ECO:0000313" key="2">
    <source>
        <dbReference type="Proteomes" id="UP001416393"/>
    </source>
</evidence>
<name>A0ABV0AF00_9FLAO</name>
<dbReference type="InterPro" id="IPR002763">
    <property type="entry name" value="DUF72"/>
</dbReference>
<dbReference type="Pfam" id="PF01904">
    <property type="entry name" value="DUF72"/>
    <property type="match status" value="1"/>
</dbReference>
<reference evidence="1 2" key="1">
    <citation type="submission" date="2024-01" db="EMBL/GenBank/DDBJ databases">
        <title>Mariniflexile litorale sp. nov., isolated from the shallow sediments of the Sea of Japan.</title>
        <authorList>
            <person name="Romanenko L."/>
            <person name="Bystritskaya E."/>
            <person name="Isaeva M."/>
        </authorList>
    </citation>
    <scope>NUCLEOTIDE SEQUENCE [LARGE SCALE GENOMIC DNA]</scope>
    <source>
        <strain evidence="1 2">KCTC 32427</strain>
    </source>
</reference>
<evidence type="ECO:0000313" key="1">
    <source>
        <dbReference type="EMBL" id="MEN3324074.1"/>
    </source>
</evidence>
<dbReference type="PANTHER" id="PTHR30348">
    <property type="entry name" value="UNCHARACTERIZED PROTEIN YECE"/>
    <property type="match status" value="1"/>
</dbReference>
<accession>A0ABV0AF00</accession>
<dbReference type="SUPFAM" id="SSF117396">
    <property type="entry name" value="TM1631-like"/>
    <property type="match status" value="1"/>
</dbReference>
<organism evidence="1 2">
    <name type="scientific">Mariniflexile soesokkakense</name>
    <dbReference type="NCBI Taxonomy" id="1343160"/>
    <lineage>
        <taxon>Bacteria</taxon>
        <taxon>Pseudomonadati</taxon>
        <taxon>Bacteroidota</taxon>
        <taxon>Flavobacteriia</taxon>
        <taxon>Flavobacteriales</taxon>
        <taxon>Flavobacteriaceae</taxon>
        <taxon>Mariniflexile</taxon>
    </lineage>
</organism>
<dbReference type="RefSeq" id="WP_346241881.1">
    <property type="nucleotide sequence ID" value="NZ_JAZHYP010000004.1"/>
</dbReference>
<dbReference type="Gene3D" id="3.20.20.410">
    <property type="entry name" value="Protein of unknown function UPF0759"/>
    <property type="match status" value="1"/>
</dbReference>